<dbReference type="AlphaFoldDB" id="A0A427AYJ0"/>
<evidence type="ECO:0000313" key="3">
    <source>
        <dbReference type="Proteomes" id="UP000287651"/>
    </source>
</evidence>
<feature type="compositionally biased region" description="Basic and acidic residues" evidence="1">
    <location>
        <begin position="22"/>
        <end position="44"/>
    </location>
</feature>
<comment type="caution">
    <text evidence="2">The sequence shown here is derived from an EMBL/GenBank/DDBJ whole genome shotgun (WGS) entry which is preliminary data.</text>
</comment>
<reference evidence="2 3" key="1">
    <citation type="journal article" date="2014" name="Agronomy (Basel)">
        <title>A Draft Genome Sequence for Ensete ventricosum, the Drought-Tolerant Tree Against Hunger.</title>
        <authorList>
            <person name="Harrison J."/>
            <person name="Moore K.A."/>
            <person name="Paszkiewicz K."/>
            <person name="Jones T."/>
            <person name="Grant M."/>
            <person name="Ambacheew D."/>
            <person name="Muzemil S."/>
            <person name="Studholme D.J."/>
        </authorList>
    </citation>
    <scope>NUCLEOTIDE SEQUENCE [LARGE SCALE GENOMIC DNA]</scope>
</reference>
<organism evidence="2 3">
    <name type="scientific">Ensete ventricosum</name>
    <name type="common">Abyssinian banana</name>
    <name type="synonym">Musa ensete</name>
    <dbReference type="NCBI Taxonomy" id="4639"/>
    <lineage>
        <taxon>Eukaryota</taxon>
        <taxon>Viridiplantae</taxon>
        <taxon>Streptophyta</taxon>
        <taxon>Embryophyta</taxon>
        <taxon>Tracheophyta</taxon>
        <taxon>Spermatophyta</taxon>
        <taxon>Magnoliopsida</taxon>
        <taxon>Liliopsida</taxon>
        <taxon>Zingiberales</taxon>
        <taxon>Musaceae</taxon>
        <taxon>Ensete</taxon>
    </lineage>
</organism>
<name>A0A427AYJ0_ENSVE</name>
<proteinExistence type="predicted"/>
<sequence>MRKRPFTIDFDRYRPISSGLSRGREKEEEGEEEEKRSQLREGGRRRGRRRGEPGFLPASRDPGDLCIPLDTGYCTIPNRGQYAGTDRFGNP</sequence>
<feature type="region of interest" description="Disordered" evidence="1">
    <location>
        <begin position="1"/>
        <end position="63"/>
    </location>
</feature>
<dbReference type="Proteomes" id="UP000287651">
    <property type="component" value="Unassembled WGS sequence"/>
</dbReference>
<evidence type="ECO:0000256" key="1">
    <source>
        <dbReference type="SAM" id="MobiDB-lite"/>
    </source>
</evidence>
<accession>A0A427AYJ0</accession>
<evidence type="ECO:0000313" key="2">
    <source>
        <dbReference type="EMBL" id="RRT81334.1"/>
    </source>
</evidence>
<gene>
    <name evidence="2" type="ORF">B296_00002436</name>
</gene>
<dbReference type="EMBL" id="AMZH03000935">
    <property type="protein sequence ID" value="RRT81334.1"/>
    <property type="molecule type" value="Genomic_DNA"/>
</dbReference>
<protein>
    <submittedName>
        <fullName evidence="2">Uncharacterized protein</fullName>
    </submittedName>
</protein>